<dbReference type="SUPFAM" id="SSF51206">
    <property type="entry name" value="cAMP-binding domain-like"/>
    <property type="match status" value="1"/>
</dbReference>
<keyword evidence="3" id="KW-0812">Transmembrane</keyword>
<evidence type="ECO:0000313" key="12">
    <source>
        <dbReference type="Proteomes" id="UP000748531"/>
    </source>
</evidence>
<dbReference type="PANTHER" id="PTHR45638:SF1">
    <property type="entry name" value="CYCLIC NUCLEOTIDE-GATED ION CHANNEL SUBUNIT B, ISOFORM A"/>
    <property type="match status" value="1"/>
</dbReference>
<proteinExistence type="predicted"/>
<dbReference type="OrthoDB" id="421226at2759"/>
<evidence type="ECO:0000313" key="11">
    <source>
        <dbReference type="EMBL" id="KAF5398487.1"/>
    </source>
</evidence>
<dbReference type="GO" id="GO:0044877">
    <property type="term" value="F:protein-containing complex binding"/>
    <property type="evidence" value="ECO:0007669"/>
    <property type="project" value="TreeGrafter"/>
</dbReference>
<keyword evidence="5" id="KW-0406">Ion transport</keyword>
<evidence type="ECO:0000256" key="1">
    <source>
        <dbReference type="ARBA" id="ARBA00004141"/>
    </source>
</evidence>
<organism evidence="11 12">
    <name type="scientific">Paragonimus heterotremus</name>
    <dbReference type="NCBI Taxonomy" id="100268"/>
    <lineage>
        <taxon>Eukaryota</taxon>
        <taxon>Metazoa</taxon>
        <taxon>Spiralia</taxon>
        <taxon>Lophotrochozoa</taxon>
        <taxon>Platyhelminthes</taxon>
        <taxon>Trematoda</taxon>
        <taxon>Digenea</taxon>
        <taxon>Plagiorchiida</taxon>
        <taxon>Troglotremata</taxon>
        <taxon>Troglotrematidae</taxon>
        <taxon>Paragonimus</taxon>
    </lineage>
</organism>
<name>A0A8J4TCB3_9TREM</name>
<dbReference type="GO" id="GO:0005222">
    <property type="term" value="F:intracellularly cAMP-activated cation channel activity"/>
    <property type="evidence" value="ECO:0007669"/>
    <property type="project" value="TreeGrafter"/>
</dbReference>
<reference evidence="11" key="1">
    <citation type="submission" date="2019-05" db="EMBL/GenBank/DDBJ databases">
        <title>Annotation for the trematode Paragonimus heterotremus.</title>
        <authorList>
            <person name="Choi Y.-J."/>
        </authorList>
    </citation>
    <scope>NUCLEOTIDE SEQUENCE</scope>
    <source>
        <strain evidence="11">LC</strain>
    </source>
</reference>
<evidence type="ECO:0000256" key="2">
    <source>
        <dbReference type="ARBA" id="ARBA00022448"/>
    </source>
</evidence>
<dbReference type="InterPro" id="IPR018488">
    <property type="entry name" value="cNMP-bd_CS"/>
</dbReference>
<evidence type="ECO:0000256" key="9">
    <source>
        <dbReference type="SAM" id="MobiDB-lite"/>
    </source>
</evidence>
<dbReference type="GO" id="GO:0030553">
    <property type="term" value="F:cGMP binding"/>
    <property type="evidence" value="ECO:0007669"/>
    <property type="project" value="TreeGrafter"/>
</dbReference>
<accession>A0A8J4TCB3</accession>
<evidence type="ECO:0000256" key="3">
    <source>
        <dbReference type="ARBA" id="ARBA00022692"/>
    </source>
</evidence>
<feature type="domain" description="Cyclic nucleotide-binding" evidence="10">
    <location>
        <begin position="1"/>
        <end position="93"/>
    </location>
</feature>
<dbReference type="SMART" id="SM00100">
    <property type="entry name" value="cNMP"/>
    <property type="match status" value="1"/>
</dbReference>
<dbReference type="InterPro" id="IPR014710">
    <property type="entry name" value="RmlC-like_jellyroll"/>
</dbReference>
<dbReference type="PANTHER" id="PTHR45638">
    <property type="entry name" value="CYCLIC NUCLEOTIDE-GATED CATION CHANNEL SUBUNIT A"/>
    <property type="match status" value="1"/>
</dbReference>
<evidence type="ECO:0000259" key="10">
    <source>
        <dbReference type="PROSITE" id="PS50042"/>
    </source>
</evidence>
<keyword evidence="4" id="KW-1133">Transmembrane helix</keyword>
<sequence>MILKLKPVVFLPMDYICRKGEVGKEMYIVKSGVVEVVGGPNNSIVFVTLKEGTVFGEISLLALSGKNRRTADVRSQGFSTLFSLSKEDFEEIMKNYPQAHQILKKRSQRMLNRDKKKAREEEKTRKAQQQAEQEAMGLHTEDVVEVIVERPPTPRLIDTVVQMLEVSCPENPITQELRRRSTRNSFELRQLHCRRISTSPSQFGRLQRTKDINKPANREQSGATTTETATTQPIVNTSPRSLSNHGISKESPELEPEEASGNEMYDPTTDTQWLERLQLNRNLLLRLKRHFPNKC</sequence>
<dbReference type="GO" id="GO:0017071">
    <property type="term" value="C:intracellular cyclic nucleotide activated cation channel complex"/>
    <property type="evidence" value="ECO:0007669"/>
    <property type="project" value="TreeGrafter"/>
</dbReference>
<feature type="compositionally biased region" description="Polar residues" evidence="9">
    <location>
        <begin position="232"/>
        <end position="246"/>
    </location>
</feature>
<dbReference type="GO" id="GO:0005886">
    <property type="term" value="C:plasma membrane"/>
    <property type="evidence" value="ECO:0007669"/>
    <property type="project" value="TreeGrafter"/>
</dbReference>
<evidence type="ECO:0000256" key="8">
    <source>
        <dbReference type="ARBA" id="ARBA00023303"/>
    </source>
</evidence>
<gene>
    <name evidence="11" type="ORF">PHET_08420</name>
</gene>
<keyword evidence="7" id="KW-1071">Ligand-gated ion channel</keyword>
<dbReference type="EMBL" id="LUCH01004948">
    <property type="protein sequence ID" value="KAF5398487.1"/>
    <property type="molecule type" value="Genomic_DNA"/>
</dbReference>
<dbReference type="PROSITE" id="PS00888">
    <property type="entry name" value="CNMP_BINDING_1"/>
    <property type="match status" value="1"/>
</dbReference>
<dbReference type="PROSITE" id="PS50042">
    <property type="entry name" value="CNMP_BINDING_3"/>
    <property type="match status" value="1"/>
</dbReference>
<comment type="caution">
    <text evidence="11">The sequence shown here is derived from an EMBL/GenBank/DDBJ whole genome shotgun (WGS) entry which is preliminary data.</text>
</comment>
<dbReference type="Proteomes" id="UP000748531">
    <property type="component" value="Unassembled WGS sequence"/>
</dbReference>
<dbReference type="InterPro" id="IPR000595">
    <property type="entry name" value="cNMP-bd_dom"/>
</dbReference>
<evidence type="ECO:0000256" key="4">
    <source>
        <dbReference type="ARBA" id="ARBA00022989"/>
    </source>
</evidence>
<evidence type="ECO:0000256" key="6">
    <source>
        <dbReference type="ARBA" id="ARBA00023136"/>
    </source>
</evidence>
<feature type="region of interest" description="Disordered" evidence="9">
    <location>
        <begin position="210"/>
        <end position="266"/>
    </location>
</feature>
<dbReference type="Gene3D" id="2.60.120.10">
    <property type="entry name" value="Jelly Rolls"/>
    <property type="match status" value="1"/>
</dbReference>
<dbReference type="InterPro" id="IPR050866">
    <property type="entry name" value="CNG_cation_channel"/>
</dbReference>
<feature type="region of interest" description="Disordered" evidence="9">
    <location>
        <begin position="106"/>
        <end position="138"/>
    </location>
</feature>
<dbReference type="AlphaFoldDB" id="A0A8J4TCB3"/>
<evidence type="ECO:0000256" key="5">
    <source>
        <dbReference type="ARBA" id="ARBA00023065"/>
    </source>
</evidence>
<protein>
    <submittedName>
        <fullName evidence="11">Cyclic nucleotide-gated cation channel beta-1</fullName>
    </submittedName>
</protein>
<dbReference type="PROSITE" id="PS00889">
    <property type="entry name" value="CNMP_BINDING_2"/>
    <property type="match status" value="1"/>
</dbReference>
<dbReference type="CDD" id="cd00038">
    <property type="entry name" value="CAP_ED"/>
    <property type="match status" value="1"/>
</dbReference>
<keyword evidence="8" id="KW-0407">Ion channel</keyword>
<keyword evidence="12" id="KW-1185">Reference proteome</keyword>
<keyword evidence="2" id="KW-0813">Transport</keyword>
<keyword evidence="6" id="KW-0472">Membrane</keyword>
<dbReference type="GO" id="GO:0005223">
    <property type="term" value="F:intracellularly cGMP-activated cation channel activity"/>
    <property type="evidence" value="ECO:0007669"/>
    <property type="project" value="TreeGrafter"/>
</dbReference>
<dbReference type="InterPro" id="IPR018490">
    <property type="entry name" value="cNMP-bd_dom_sf"/>
</dbReference>
<evidence type="ECO:0000256" key="7">
    <source>
        <dbReference type="ARBA" id="ARBA00023286"/>
    </source>
</evidence>
<feature type="compositionally biased region" description="Basic and acidic residues" evidence="9">
    <location>
        <begin position="111"/>
        <end position="125"/>
    </location>
</feature>
<dbReference type="FunFam" id="2.60.120.10:FF:000020">
    <property type="entry name" value="Cyclic nucleotide-gated channel beta 3"/>
    <property type="match status" value="1"/>
</dbReference>
<dbReference type="Pfam" id="PF00027">
    <property type="entry name" value="cNMP_binding"/>
    <property type="match status" value="1"/>
</dbReference>
<comment type="subcellular location">
    <subcellularLocation>
        <location evidence="1">Membrane</location>
        <topology evidence="1">Multi-pass membrane protein</topology>
    </subcellularLocation>
</comment>